<reference evidence="1 2" key="1">
    <citation type="journal article" date="2011" name="PLoS Pathog.">
        <title>Dynamic evolution of pathogenicity revealed by sequencing and comparative genomics of 19 Pseudomonas syringae isolates.</title>
        <authorList>
            <person name="Baltrus D.A."/>
            <person name="Nishimura M.T."/>
            <person name="Romanchuk A."/>
            <person name="Chang J.H."/>
            <person name="Mukhtar M.S."/>
            <person name="Cherkis K."/>
            <person name="Roach J."/>
            <person name="Grant S.R."/>
            <person name="Jones C.D."/>
            <person name="Dangl J.L."/>
        </authorList>
    </citation>
    <scope>NUCLEOTIDE SEQUENCE [LARGE SCALE GENOMIC DNA]</scope>
    <source>
        <strain evidence="1 2">301020</strain>
    </source>
</reference>
<evidence type="ECO:0000313" key="2">
    <source>
        <dbReference type="Proteomes" id="UP000003465"/>
    </source>
</evidence>
<feature type="non-terminal residue" evidence="1">
    <location>
        <position position="33"/>
    </location>
</feature>
<proteinExistence type="predicted"/>
<gene>
    <name evidence="1" type="ORF">PSYMO_38418</name>
</gene>
<name>A0A656GMI6_PSEA0</name>
<dbReference type="Proteomes" id="UP000003465">
    <property type="component" value="Unassembled WGS sequence"/>
</dbReference>
<protein>
    <submittedName>
        <fullName evidence="1">Uncharacterized protein</fullName>
    </submittedName>
</protein>
<accession>A0A656GMI6</accession>
<sequence length="33" mass="3535">RAALRLLMYTLGEAVRIVPEGEENILPIASPAA</sequence>
<dbReference type="AlphaFoldDB" id="A0A656GMI6"/>
<evidence type="ECO:0000313" key="1">
    <source>
        <dbReference type="EMBL" id="EGH27053.1"/>
    </source>
</evidence>
<dbReference type="EMBL" id="AEAG01003260">
    <property type="protein sequence ID" value="EGH27053.1"/>
    <property type="molecule type" value="Genomic_DNA"/>
</dbReference>
<organism evidence="1 2">
    <name type="scientific">Pseudomonas amygdali pv. mori str. 301020</name>
    <dbReference type="NCBI Taxonomy" id="629261"/>
    <lineage>
        <taxon>Bacteria</taxon>
        <taxon>Pseudomonadati</taxon>
        <taxon>Pseudomonadota</taxon>
        <taxon>Gammaproteobacteria</taxon>
        <taxon>Pseudomonadales</taxon>
        <taxon>Pseudomonadaceae</taxon>
        <taxon>Pseudomonas</taxon>
        <taxon>Pseudomonas amygdali</taxon>
    </lineage>
</organism>
<feature type="non-terminal residue" evidence="1">
    <location>
        <position position="1"/>
    </location>
</feature>
<comment type="caution">
    <text evidence="1">The sequence shown here is derived from an EMBL/GenBank/DDBJ whole genome shotgun (WGS) entry which is preliminary data.</text>
</comment>